<protein>
    <recommendedName>
        <fullName evidence="4">DNA ligase (ATP)</fullName>
        <ecNumber evidence="4">6.5.1.1</ecNumber>
    </recommendedName>
    <alternativeName>
        <fullName evidence="17">NHEJ DNA polymerase</fullName>
    </alternativeName>
</protein>
<comment type="catalytic activity">
    <reaction evidence="18">
        <text>ATP + (deoxyribonucleotide)n-3'-hydroxyl + 5'-phospho-(deoxyribonucleotide)m = (deoxyribonucleotide)n+m + AMP + diphosphate.</text>
        <dbReference type="EC" id="6.5.1.1"/>
    </reaction>
</comment>
<evidence type="ECO:0000256" key="2">
    <source>
        <dbReference type="ARBA" id="ARBA00001946"/>
    </source>
</evidence>
<dbReference type="Pfam" id="PF13298">
    <property type="entry name" value="LigD_N"/>
    <property type="match status" value="1"/>
</dbReference>
<evidence type="ECO:0000313" key="21">
    <source>
        <dbReference type="EMBL" id="MCW1923926.1"/>
    </source>
</evidence>
<evidence type="ECO:0000256" key="4">
    <source>
        <dbReference type="ARBA" id="ARBA00012727"/>
    </source>
</evidence>
<dbReference type="InterPro" id="IPR004808">
    <property type="entry name" value="AP_endonuc_1"/>
</dbReference>
<evidence type="ECO:0000256" key="11">
    <source>
        <dbReference type="ARBA" id="ARBA00022839"/>
    </source>
</evidence>
<dbReference type="PROSITE" id="PS00728">
    <property type="entry name" value="AP_NUCLEASE_F1_3"/>
    <property type="match status" value="1"/>
</dbReference>
<dbReference type="PANTHER" id="PTHR43250">
    <property type="entry name" value="EXODEOXYRIBONUCLEASE III"/>
    <property type="match status" value="1"/>
</dbReference>
<dbReference type="Gene3D" id="3.30.470.30">
    <property type="entry name" value="DNA ligase/mRNA capping enzyme"/>
    <property type="match status" value="1"/>
</dbReference>
<comment type="similarity">
    <text evidence="3">Belongs to the DNA repair enzymes AP/ExoA family.</text>
</comment>
<feature type="region of interest" description="Disordered" evidence="19">
    <location>
        <begin position="263"/>
        <end position="288"/>
    </location>
</feature>
<evidence type="ECO:0000256" key="10">
    <source>
        <dbReference type="ARBA" id="ARBA00022801"/>
    </source>
</evidence>
<dbReference type="PROSITE" id="PS50160">
    <property type="entry name" value="DNA_LIGASE_A3"/>
    <property type="match status" value="1"/>
</dbReference>
<evidence type="ECO:0000256" key="12">
    <source>
        <dbReference type="ARBA" id="ARBA00022842"/>
    </source>
</evidence>
<dbReference type="InterPro" id="IPR037493">
    <property type="entry name" value="ExoIII-like"/>
</dbReference>
<dbReference type="InterPro" id="IPR012309">
    <property type="entry name" value="DNA_ligase_ATP-dep_C"/>
</dbReference>
<dbReference type="SUPFAM" id="SSF56091">
    <property type="entry name" value="DNA ligase/mRNA capping enzyme, catalytic domain"/>
    <property type="match status" value="1"/>
</dbReference>
<keyword evidence="5 21" id="KW-0436">Ligase</keyword>
<keyword evidence="22" id="KW-1185">Reference proteome</keyword>
<gene>
    <name evidence="21" type="primary">ligD</name>
    <name evidence="21" type="ORF">OKA05_15260</name>
</gene>
<sequence>MKIATYNVNGINGRLPVLLRWLGEAKPDVVCLQELKASNDKFPLSALQEAGYGAVWHGQKSWNGVAILARGADPLETRRGLPDDPDDTHSRYLEAAVEGILVGCLYLPNGNPAPGPKFEYKLRWFERFLDHAEGLLRQKIPVVLAGDYNVMPTELDVYKPEKWVDDALFRPEVRECFRRLVDQGWTDSIRNLHPSERIYTFWDYLRNAYGRNGGLRLDHLLLSPTLAGRLVKAEVDVEVRGWEKASDHAPTWIELGSATKRARASKRASVKTTKKKAAESPAPDAPLGKYKAKRNFEKTPEPGPQVGDRSGRSFVIQEHHARSHHFDFRLEIDGVLVSWAVPKGIPEDVVAKRLAVHVEDHPLEYGKFEGTIPEGNYGAGTVAIWDKGTWEPMGTGWRKDFAKGTLKFYLKGDRLNGPYLLARMKEEPNWMLKMLEPSTHPQASFEAEPETPQYVAPQLAQVVSTVPAGRDIIHELKFDGYRLIIVKHRGKLTVYTRNGHDWTHKFAPLAKHLTAISKKDFILDGEAVVWDEKGRSNFGDLQAALKGRPGDVSFVAFDLLHFDGLNLRDLPLGERHKRLAKLVTEEQGVVRRSTVWSSDMGGDLYKQACQLGLEGIISKKLSCTYKPGDRRDWTKSKCRPRQEFVVCGYTPPKSSLPAFSSLVLGTYENGKLIPRGKVGTGFSEDDRREYLARFRPLKTSKPAFEIDEEVVWVKPTLVAEVEFAEITRDGSVRQASFVAMREDKSPDQVHLDAVQTATPDGKGAKVAGITISNPDRMVFPGDGVAKLEVAKYYERVGELMLPFVANRPLALLRAPSGITGELFFQKSFTTHVPEGVHQAKLPDGDDIFFVKDVKGLVSLAQFSAIEFHPWGSSLKNVEKPDFLTWDLDPEESVPWNEVLGAALLLRDYLRERGLEPVVKTSGGKGLHIMLHLKPKHDWSVMKPFAKSVASAVADFNPARFTVTSSKSKRTGKIYIDWMRNGRGATCVAPWCLRARPGATVSMPINWDQLPELAKSGFTIHEPAEQPKEWRDVGPQTVKISLLRELGVL</sequence>
<dbReference type="PANTHER" id="PTHR43250:SF1">
    <property type="entry name" value="EXODEOXYRIBONUCLEASE III"/>
    <property type="match status" value="1"/>
</dbReference>
<evidence type="ECO:0000256" key="18">
    <source>
        <dbReference type="ARBA" id="ARBA00034003"/>
    </source>
</evidence>
<name>A0ABT3GKA7_9BACT</name>
<feature type="domain" description="ATP-dependent DNA ligase family profile" evidence="20">
    <location>
        <begin position="545"/>
        <end position="679"/>
    </location>
</feature>
<reference evidence="21 22" key="1">
    <citation type="submission" date="2022-10" db="EMBL/GenBank/DDBJ databases">
        <title>Luteolibacter arcticus strain CCTCC AB 2014275, whole genome shotgun sequencing project.</title>
        <authorList>
            <person name="Zhao G."/>
            <person name="Shen L."/>
        </authorList>
    </citation>
    <scope>NUCLEOTIDE SEQUENCE [LARGE SCALE GENOMIC DNA]</scope>
    <source>
        <strain evidence="21 22">CCTCC AB 2014275</strain>
    </source>
</reference>
<dbReference type="NCBIfam" id="TIGR02779">
    <property type="entry name" value="NHEJ_ligase_lig"/>
    <property type="match status" value="1"/>
</dbReference>
<evidence type="ECO:0000256" key="8">
    <source>
        <dbReference type="ARBA" id="ARBA00022722"/>
    </source>
</evidence>
<dbReference type="InterPro" id="IPR014143">
    <property type="entry name" value="NHEJ_ligase_prk"/>
</dbReference>
<evidence type="ECO:0000256" key="16">
    <source>
        <dbReference type="ARBA" id="ARBA00023268"/>
    </source>
</evidence>
<keyword evidence="15" id="KW-0464">Manganese</keyword>
<comment type="caution">
    <text evidence="21">The sequence shown here is derived from an EMBL/GenBank/DDBJ whole genome shotgun (WGS) entry which is preliminary data.</text>
</comment>
<dbReference type="Gene3D" id="3.30.1490.70">
    <property type="match status" value="1"/>
</dbReference>
<evidence type="ECO:0000313" key="22">
    <source>
        <dbReference type="Proteomes" id="UP001320876"/>
    </source>
</evidence>
<accession>A0ABT3GKA7</accession>
<dbReference type="Gene3D" id="2.40.50.140">
    <property type="entry name" value="Nucleic acid-binding proteins"/>
    <property type="match status" value="1"/>
</dbReference>
<keyword evidence="7" id="KW-0548">Nucleotidyltransferase</keyword>
<evidence type="ECO:0000259" key="20">
    <source>
        <dbReference type="PROSITE" id="PS50160"/>
    </source>
</evidence>
<comment type="cofactor">
    <cofactor evidence="1">
        <name>Mn(2+)</name>
        <dbReference type="ChEBI" id="CHEBI:29035"/>
    </cofactor>
</comment>
<keyword evidence="12" id="KW-0460">Magnesium</keyword>
<proteinExistence type="inferred from homology"/>
<evidence type="ECO:0000256" key="3">
    <source>
        <dbReference type="ARBA" id="ARBA00007092"/>
    </source>
</evidence>
<dbReference type="Gene3D" id="3.90.920.10">
    <property type="entry name" value="DNA primase, PRIM domain"/>
    <property type="match status" value="1"/>
</dbReference>
<keyword evidence="11" id="KW-0269">Exonuclease</keyword>
<keyword evidence="10" id="KW-0378">Hydrolase</keyword>
<dbReference type="Pfam" id="PF04679">
    <property type="entry name" value="DNA_ligase_A_C"/>
    <property type="match status" value="1"/>
</dbReference>
<dbReference type="InterPro" id="IPR036691">
    <property type="entry name" value="Endo/exonu/phosph_ase_sf"/>
</dbReference>
<dbReference type="RefSeq" id="WP_264488032.1">
    <property type="nucleotide sequence ID" value="NZ_JAPDDT010000006.1"/>
</dbReference>
<dbReference type="SUPFAM" id="SSF50249">
    <property type="entry name" value="Nucleic acid-binding proteins"/>
    <property type="match status" value="1"/>
</dbReference>
<keyword evidence="9" id="KW-0479">Metal-binding</keyword>
<evidence type="ECO:0000256" key="5">
    <source>
        <dbReference type="ARBA" id="ARBA00022598"/>
    </source>
</evidence>
<dbReference type="PROSITE" id="PS51435">
    <property type="entry name" value="AP_NUCLEASE_F1_4"/>
    <property type="match status" value="1"/>
</dbReference>
<evidence type="ECO:0000256" key="7">
    <source>
        <dbReference type="ARBA" id="ARBA00022695"/>
    </source>
</evidence>
<dbReference type="NCBIfam" id="TIGR02778">
    <property type="entry name" value="ligD_pol"/>
    <property type="match status" value="1"/>
</dbReference>
<comment type="cofactor">
    <cofactor evidence="2">
        <name>Mg(2+)</name>
        <dbReference type="ChEBI" id="CHEBI:18420"/>
    </cofactor>
</comment>
<dbReference type="NCBIfam" id="TIGR00633">
    <property type="entry name" value="xth"/>
    <property type="match status" value="1"/>
</dbReference>
<evidence type="ECO:0000256" key="9">
    <source>
        <dbReference type="ARBA" id="ARBA00022723"/>
    </source>
</evidence>
<dbReference type="PROSITE" id="PS00726">
    <property type="entry name" value="AP_NUCLEASE_F1_1"/>
    <property type="match status" value="1"/>
</dbReference>
<evidence type="ECO:0000256" key="13">
    <source>
        <dbReference type="ARBA" id="ARBA00022932"/>
    </source>
</evidence>
<dbReference type="NCBIfam" id="TIGR00195">
    <property type="entry name" value="exoDNase_III"/>
    <property type="match status" value="1"/>
</dbReference>
<evidence type="ECO:0000256" key="6">
    <source>
        <dbReference type="ARBA" id="ARBA00022679"/>
    </source>
</evidence>
<keyword evidence="6" id="KW-0808">Transferase</keyword>
<dbReference type="Pfam" id="PF03372">
    <property type="entry name" value="Exo_endo_phos"/>
    <property type="match status" value="1"/>
</dbReference>
<dbReference type="InterPro" id="IPR014146">
    <property type="entry name" value="LigD_ligase_dom"/>
</dbReference>
<dbReference type="CDD" id="cd07906">
    <property type="entry name" value="Adenylation_DNA_ligase_LigD_LigC"/>
    <property type="match status" value="1"/>
</dbReference>
<feature type="compositionally biased region" description="Basic residues" evidence="19">
    <location>
        <begin position="263"/>
        <end position="275"/>
    </location>
</feature>
<dbReference type="InterPro" id="IPR020848">
    <property type="entry name" value="AP_endonuclease_F1_CS"/>
</dbReference>
<dbReference type="CDD" id="cd09086">
    <property type="entry name" value="ExoIII-like_AP-endo"/>
    <property type="match status" value="1"/>
</dbReference>
<evidence type="ECO:0000256" key="15">
    <source>
        <dbReference type="ARBA" id="ARBA00023211"/>
    </source>
</evidence>
<dbReference type="Gene3D" id="3.60.10.10">
    <property type="entry name" value="Endonuclease/exonuclease/phosphatase"/>
    <property type="match status" value="1"/>
</dbReference>
<dbReference type="SUPFAM" id="SSF56219">
    <property type="entry name" value="DNase I-like"/>
    <property type="match status" value="1"/>
</dbReference>
<keyword evidence="16" id="KW-0511">Multifunctional enzyme</keyword>
<dbReference type="InterPro" id="IPR020847">
    <property type="entry name" value="AP_endonuclease_F1_BS"/>
</dbReference>
<dbReference type="NCBIfam" id="TIGR02777">
    <property type="entry name" value="LigD_PE_dom"/>
    <property type="match status" value="1"/>
</dbReference>
<dbReference type="InterPro" id="IPR012340">
    <property type="entry name" value="NA-bd_OB-fold"/>
</dbReference>
<evidence type="ECO:0000256" key="1">
    <source>
        <dbReference type="ARBA" id="ARBA00001936"/>
    </source>
</evidence>
<dbReference type="InterPro" id="IPR012310">
    <property type="entry name" value="DNA_ligase_ATP-dep_cent"/>
</dbReference>
<evidence type="ECO:0000256" key="14">
    <source>
        <dbReference type="ARBA" id="ARBA00023125"/>
    </source>
</evidence>
<dbReference type="EC" id="6.5.1.1" evidence="4"/>
<dbReference type="InterPro" id="IPR014144">
    <property type="entry name" value="LigD_PE_domain"/>
</dbReference>
<dbReference type="Proteomes" id="UP001320876">
    <property type="component" value="Unassembled WGS sequence"/>
</dbReference>
<dbReference type="Pfam" id="PF21686">
    <property type="entry name" value="LigD_Prim-Pol"/>
    <property type="match status" value="1"/>
</dbReference>
<evidence type="ECO:0000256" key="17">
    <source>
        <dbReference type="ARBA" id="ARBA00029943"/>
    </source>
</evidence>
<keyword evidence="8" id="KW-0540">Nuclease</keyword>
<dbReference type="Pfam" id="PF01068">
    <property type="entry name" value="DNA_ligase_A_M"/>
    <property type="match status" value="1"/>
</dbReference>
<dbReference type="CDD" id="cd07971">
    <property type="entry name" value="OBF_DNA_ligase_LigD"/>
    <property type="match status" value="1"/>
</dbReference>
<dbReference type="InterPro" id="IPR005135">
    <property type="entry name" value="Endo/exonuclease/phosphatase"/>
</dbReference>
<dbReference type="EMBL" id="JAPDDT010000006">
    <property type="protein sequence ID" value="MCW1923926.1"/>
    <property type="molecule type" value="Genomic_DNA"/>
</dbReference>
<organism evidence="21 22">
    <name type="scientific">Luteolibacter arcticus</name>
    <dbReference type="NCBI Taxonomy" id="1581411"/>
    <lineage>
        <taxon>Bacteria</taxon>
        <taxon>Pseudomonadati</taxon>
        <taxon>Verrucomicrobiota</taxon>
        <taxon>Verrucomicrobiia</taxon>
        <taxon>Verrucomicrobiales</taxon>
        <taxon>Verrucomicrobiaceae</taxon>
        <taxon>Luteolibacter</taxon>
    </lineage>
</organism>
<keyword evidence="13" id="KW-0239">DNA-directed DNA polymerase</keyword>
<evidence type="ECO:0000256" key="19">
    <source>
        <dbReference type="SAM" id="MobiDB-lite"/>
    </source>
</evidence>
<keyword evidence="14" id="KW-0238">DNA-binding</keyword>
<dbReference type="GO" id="GO:0003910">
    <property type="term" value="F:DNA ligase (ATP) activity"/>
    <property type="evidence" value="ECO:0007669"/>
    <property type="project" value="UniProtKB-EC"/>
</dbReference>
<dbReference type="NCBIfam" id="TIGR02776">
    <property type="entry name" value="NHEJ_ligase_prk"/>
    <property type="match status" value="1"/>
</dbReference>
<dbReference type="InterPro" id="IPR014145">
    <property type="entry name" value="LigD_pol_dom"/>
</dbReference>